<dbReference type="InterPro" id="IPR012338">
    <property type="entry name" value="Beta-lactam/transpept-like"/>
</dbReference>
<accession>A0ABT6XXL1</accession>
<evidence type="ECO:0000256" key="9">
    <source>
        <dbReference type="ARBA" id="ARBA00022960"/>
    </source>
</evidence>
<dbReference type="InterPro" id="IPR012907">
    <property type="entry name" value="Peptidase_S11_C"/>
</dbReference>
<dbReference type="SUPFAM" id="SSF56601">
    <property type="entry name" value="beta-lactamase/transpeptidase-like"/>
    <property type="match status" value="1"/>
</dbReference>
<evidence type="ECO:0000256" key="15">
    <source>
        <dbReference type="SAM" id="SignalP"/>
    </source>
</evidence>
<name>A0ABT6XXL1_ALISE</name>
<keyword evidence="11" id="KW-0961">Cell wall biogenesis/degradation</keyword>
<evidence type="ECO:0000256" key="7">
    <source>
        <dbReference type="ARBA" id="ARBA00022729"/>
    </source>
</evidence>
<protein>
    <recommendedName>
        <fullName evidence="4">serine-type D-Ala-D-Ala carboxypeptidase</fullName>
        <ecNumber evidence="4">3.4.16.4</ecNumber>
    </recommendedName>
</protein>
<reference evidence="17 18" key="1">
    <citation type="submission" date="2023-04" db="EMBL/GenBank/DDBJ databases">
        <title>A. sendaiensis sub sp. chiapanensis a novel subspecie with specific adaptation in bacterial cell wall isolated from an active volcano.</title>
        <authorList>
            <person name="Alvarez Gutierrez P.E."/>
            <person name="Ortiz Cortes L.Y."/>
        </authorList>
    </citation>
    <scope>NUCLEOTIDE SEQUENCE [LARGE SCALE GENOMIC DNA]</scope>
    <source>
        <strain evidence="17 18">PA2</strain>
    </source>
</reference>
<evidence type="ECO:0000313" key="18">
    <source>
        <dbReference type="Proteomes" id="UP001529245"/>
    </source>
</evidence>
<dbReference type="InterPro" id="IPR018044">
    <property type="entry name" value="Peptidase_S11"/>
</dbReference>
<keyword evidence="8 17" id="KW-0378">Hydrolase</keyword>
<keyword evidence="9" id="KW-0133">Cell shape</keyword>
<evidence type="ECO:0000259" key="16">
    <source>
        <dbReference type="SMART" id="SM00936"/>
    </source>
</evidence>
<dbReference type="SUPFAM" id="SSF69189">
    <property type="entry name" value="Penicillin-binding protein associated domain"/>
    <property type="match status" value="1"/>
</dbReference>
<keyword evidence="14" id="KW-0812">Transmembrane</keyword>
<evidence type="ECO:0000256" key="12">
    <source>
        <dbReference type="ARBA" id="ARBA00034000"/>
    </source>
</evidence>
<dbReference type="PROSITE" id="PS51257">
    <property type="entry name" value="PROKAR_LIPOPROTEIN"/>
    <property type="match status" value="1"/>
</dbReference>
<evidence type="ECO:0000313" key="17">
    <source>
        <dbReference type="EMBL" id="MDI9259821.1"/>
    </source>
</evidence>
<evidence type="ECO:0000256" key="11">
    <source>
        <dbReference type="ARBA" id="ARBA00023316"/>
    </source>
</evidence>
<keyword evidence="14" id="KW-0472">Membrane</keyword>
<comment type="function">
    <text evidence="1">Removes C-terminal D-alanyl residues from sugar-peptide cell wall precursors.</text>
</comment>
<dbReference type="SMART" id="SM00936">
    <property type="entry name" value="PBP5_C"/>
    <property type="match status" value="1"/>
</dbReference>
<dbReference type="Pfam" id="PF07943">
    <property type="entry name" value="PBP5_C"/>
    <property type="match status" value="1"/>
</dbReference>
<keyword evidence="5 17" id="KW-0121">Carboxypeptidase</keyword>
<dbReference type="InterPro" id="IPR015956">
    <property type="entry name" value="Peniciliin-bd_prot_C_sf"/>
</dbReference>
<keyword evidence="18" id="KW-1185">Reference proteome</keyword>
<organism evidence="17 18">
    <name type="scientific">Alicyclobacillus sendaiensis PA2</name>
    <dbReference type="NCBI Taxonomy" id="3029425"/>
    <lineage>
        <taxon>Bacteria</taxon>
        <taxon>Bacillati</taxon>
        <taxon>Bacillota</taxon>
        <taxon>Bacilli</taxon>
        <taxon>Bacillales</taxon>
        <taxon>Alicyclobacillaceae</taxon>
        <taxon>Alicyclobacillus</taxon>
    </lineage>
</organism>
<dbReference type="EMBL" id="JASGCB010000007">
    <property type="protein sequence ID" value="MDI9259821.1"/>
    <property type="molecule type" value="Genomic_DNA"/>
</dbReference>
<sequence length="456" mass="48673">MTSRLIRLGCAALAAATSLAACHPAVRAETSATPPVATESLIPREDVLNVESGPIPYVTGEDVASWPSIVSQAAVVIDMDTGAVVYAKNPTAPHYPASITKIMTALLALRLGHLTDVLTASADAVDQPPDKLYMRVGEQATLKDLLYGLLIDSANDAAVEIAERYGGSVGHFADMMNAEARALGATHTHFVNPSGLPDPRHVTTAYDMALIARAAMQIPEFRAIVDTRSYTWKGTAWQATLTNLNRMLFTYPGAIGVKTGFTSVAHETLVVAATRRGTTFLAVLMDCPTDAEIRRDATNLLNYAFAHYETQRILPAGDRVGFVLARDGKDPVVTSEPVVATVPIGQQIQVAERVRVGTPLAPAARGTQVGALDLVDAATGRELGSVPLVLAAPFEPVPKSSPWLRVAAPLAAAVASITGLALAWRRRRRARRAMRASVVRVQPWQESWPSARRGGR</sequence>
<dbReference type="PRINTS" id="PR00725">
    <property type="entry name" value="DADACBPTASE1"/>
</dbReference>
<keyword evidence="10" id="KW-0573">Peptidoglycan synthesis</keyword>
<evidence type="ECO:0000256" key="5">
    <source>
        <dbReference type="ARBA" id="ARBA00022645"/>
    </source>
</evidence>
<keyword evidence="14" id="KW-1133">Transmembrane helix</keyword>
<evidence type="ECO:0000256" key="2">
    <source>
        <dbReference type="ARBA" id="ARBA00004752"/>
    </source>
</evidence>
<evidence type="ECO:0000256" key="3">
    <source>
        <dbReference type="ARBA" id="ARBA00007164"/>
    </source>
</evidence>
<evidence type="ECO:0000256" key="6">
    <source>
        <dbReference type="ARBA" id="ARBA00022670"/>
    </source>
</evidence>
<evidence type="ECO:0000256" key="4">
    <source>
        <dbReference type="ARBA" id="ARBA00012448"/>
    </source>
</evidence>
<dbReference type="InterPro" id="IPR001967">
    <property type="entry name" value="Peptidase_S11_N"/>
</dbReference>
<dbReference type="RefSeq" id="WP_283203355.1">
    <property type="nucleotide sequence ID" value="NZ_JASGCB010000007.1"/>
</dbReference>
<feature type="transmembrane region" description="Helical" evidence="14">
    <location>
        <begin position="403"/>
        <end position="424"/>
    </location>
</feature>
<dbReference type="Gene3D" id="2.60.410.10">
    <property type="entry name" value="D-Ala-D-Ala carboxypeptidase, C-terminal domain"/>
    <property type="match status" value="1"/>
</dbReference>
<proteinExistence type="inferred from homology"/>
<evidence type="ECO:0000256" key="13">
    <source>
        <dbReference type="RuleBase" id="RU004016"/>
    </source>
</evidence>
<dbReference type="Gene3D" id="3.40.710.10">
    <property type="entry name" value="DD-peptidase/beta-lactamase superfamily"/>
    <property type="match status" value="1"/>
</dbReference>
<comment type="pathway">
    <text evidence="2">Cell wall biogenesis; peptidoglycan biosynthesis.</text>
</comment>
<evidence type="ECO:0000256" key="10">
    <source>
        <dbReference type="ARBA" id="ARBA00022984"/>
    </source>
</evidence>
<comment type="similarity">
    <text evidence="3 13">Belongs to the peptidase S11 family.</text>
</comment>
<dbReference type="PANTHER" id="PTHR21581">
    <property type="entry name" value="D-ALANYL-D-ALANINE CARBOXYPEPTIDASE"/>
    <property type="match status" value="1"/>
</dbReference>
<dbReference type="GO" id="GO:0004180">
    <property type="term" value="F:carboxypeptidase activity"/>
    <property type="evidence" value="ECO:0007669"/>
    <property type="project" value="UniProtKB-KW"/>
</dbReference>
<feature type="domain" description="Peptidase S11 D-Ala-D-Ala carboxypeptidase A C-terminal" evidence="16">
    <location>
        <begin position="308"/>
        <end position="396"/>
    </location>
</feature>
<dbReference type="EC" id="3.4.16.4" evidence="4"/>
<comment type="caution">
    <text evidence="17">The sequence shown here is derived from an EMBL/GenBank/DDBJ whole genome shotgun (WGS) entry which is preliminary data.</text>
</comment>
<feature type="signal peptide" evidence="15">
    <location>
        <begin position="1"/>
        <end position="20"/>
    </location>
</feature>
<dbReference type="Proteomes" id="UP001529245">
    <property type="component" value="Unassembled WGS sequence"/>
</dbReference>
<gene>
    <name evidence="17" type="ORF">QID03_06425</name>
</gene>
<dbReference type="InterPro" id="IPR037167">
    <property type="entry name" value="Peptidase_S11_C_sf"/>
</dbReference>
<keyword evidence="6" id="KW-0645">Protease</keyword>
<evidence type="ECO:0000256" key="1">
    <source>
        <dbReference type="ARBA" id="ARBA00003217"/>
    </source>
</evidence>
<evidence type="ECO:0000256" key="8">
    <source>
        <dbReference type="ARBA" id="ARBA00022801"/>
    </source>
</evidence>
<comment type="catalytic activity">
    <reaction evidence="12">
        <text>Preferential cleavage: (Ac)2-L-Lys-D-Ala-|-D-Ala. Also transpeptidation of peptidyl-alanyl moieties that are N-acyl substituents of D-alanine.</text>
        <dbReference type="EC" id="3.4.16.4"/>
    </reaction>
</comment>
<evidence type="ECO:0000256" key="14">
    <source>
        <dbReference type="SAM" id="Phobius"/>
    </source>
</evidence>
<dbReference type="Pfam" id="PF00768">
    <property type="entry name" value="Peptidase_S11"/>
    <property type="match status" value="1"/>
</dbReference>
<keyword evidence="7 15" id="KW-0732">Signal</keyword>
<dbReference type="PANTHER" id="PTHR21581:SF33">
    <property type="entry name" value="D-ALANYL-D-ALANINE CARBOXYPEPTIDASE DACB"/>
    <property type="match status" value="1"/>
</dbReference>
<feature type="chain" id="PRO_5046115728" description="serine-type D-Ala-D-Ala carboxypeptidase" evidence="15">
    <location>
        <begin position="21"/>
        <end position="456"/>
    </location>
</feature>